<reference evidence="1 2" key="1">
    <citation type="submission" date="2022-07" db="EMBL/GenBank/DDBJ databases">
        <authorList>
            <person name="Xamxidin M."/>
            <person name="Wu M."/>
        </authorList>
    </citation>
    <scope>NUCLEOTIDE SEQUENCE [LARGE SCALE GENOMIC DNA]</scope>
    <source>
        <strain evidence="1 2">NBRC 111650</strain>
    </source>
</reference>
<dbReference type="CDD" id="cd02440">
    <property type="entry name" value="AdoMet_MTases"/>
    <property type="match status" value="1"/>
</dbReference>
<gene>
    <name evidence="1" type="ORF">NQT62_07700</name>
</gene>
<dbReference type="PANTHER" id="PTHR43832">
    <property type="match status" value="1"/>
</dbReference>
<comment type="caution">
    <text evidence="1">The sequence shown here is derived from an EMBL/GenBank/DDBJ whole genome shotgun (WGS) entry which is preliminary data.</text>
</comment>
<dbReference type="EMBL" id="JANIGO010000002">
    <property type="protein sequence ID" value="MCQ8896317.1"/>
    <property type="molecule type" value="Genomic_DNA"/>
</dbReference>
<dbReference type="PANTHER" id="PTHR43832:SF1">
    <property type="entry name" value="S-ADENOSYL-L-METHIONINE-DEPENDENT METHYLTRANSFERASES SUPERFAMILY PROTEIN"/>
    <property type="match status" value="1"/>
</dbReference>
<dbReference type="SUPFAM" id="SSF53335">
    <property type="entry name" value="S-adenosyl-L-methionine-dependent methyltransferases"/>
    <property type="match status" value="1"/>
</dbReference>
<dbReference type="RefSeq" id="WP_256764087.1">
    <property type="nucleotide sequence ID" value="NZ_JANIGO010000002.1"/>
</dbReference>
<name>A0ABT1WHY0_9BURK</name>
<sequence>MRSPTSSAPAASPRVSQLKLSVLNLATNAAIEACERGWVPDAAVRAAMRGLIQQRLDDEYADQPEVARARLSALVEELRASPIAVDTDAANEQHYEVPAEFFHLHLGPRKKYSCAWYETGGETLADAEIAMFEQYAARAGLADGQRILELGCGWGSMSLWMAQRYPQAQVVGVSNSHGQRAYIEQRARELSLTNLKIITANIVDFDFPCEGVEAGFDRVISIEMFEHMKNYQGLFRKISSWMNAGARMFVHVFAHKELAYHFVVKDKTDWMSQYFFTGGIMPSADLFLHYQDDLKVVQRWWINGQHYEKTANHWLANMDAAKKDIMPVFEKAYGAAQAKIWFQRWRMFYMAVAELFGYNLGREWGVGHYLFEKRS</sequence>
<dbReference type="InterPro" id="IPR029063">
    <property type="entry name" value="SAM-dependent_MTases_sf"/>
</dbReference>
<protein>
    <submittedName>
        <fullName evidence="1">Cyclopropane-fatty-acyl-phospholipid synthase family protein</fullName>
    </submittedName>
</protein>
<evidence type="ECO:0000313" key="1">
    <source>
        <dbReference type="EMBL" id="MCQ8896317.1"/>
    </source>
</evidence>
<accession>A0ABT1WHY0</accession>
<organism evidence="1 2">
    <name type="scientific">Limnobacter humi</name>
    <dbReference type="NCBI Taxonomy" id="1778671"/>
    <lineage>
        <taxon>Bacteria</taxon>
        <taxon>Pseudomonadati</taxon>
        <taxon>Pseudomonadota</taxon>
        <taxon>Betaproteobacteria</taxon>
        <taxon>Burkholderiales</taxon>
        <taxon>Burkholderiaceae</taxon>
        <taxon>Limnobacter</taxon>
    </lineage>
</organism>
<evidence type="ECO:0000313" key="2">
    <source>
        <dbReference type="Proteomes" id="UP001204142"/>
    </source>
</evidence>
<proteinExistence type="predicted"/>
<keyword evidence="2" id="KW-1185">Reference proteome</keyword>
<dbReference type="Gene3D" id="3.40.50.150">
    <property type="entry name" value="Vaccinia Virus protein VP39"/>
    <property type="match status" value="1"/>
</dbReference>
<dbReference type="Proteomes" id="UP001204142">
    <property type="component" value="Unassembled WGS sequence"/>
</dbReference>
<dbReference type="Pfam" id="PF02353">
    <property type="entry name" value="CMAS"/>
    <property type="match status" value="1"/>
</dbReference>